<dbReference type="EMBL" id="BPWL01000006">
    <property type="protein sequence ID" value="GJJ11219.1"/>
    <property type="molecule type" value="Genomic_DNA"/>
</dbReference>
<dbReference type="Gene3D" id="1.25.10.10">
    <property type="entry name" value="Leucine-rich Repeat Variant"/>
    <property type="match status" value="1"/>
</dbReference>
<dbReference type="AlphaFoldDB" id="A0AAV5A9E9"/>
<reference evidence="10" key="1">
    <citation type="submission" date="2021-10" db="EMBL/GenBank/DDBJ databases">
        <title>De novo Genome Assembly of Clathrus columnatus (Basidiomycota, Fungi) Using Illumina and Nanopore Sequence Data.</title>
        <authorList>
            <person name="Ogiso-Tanaka E."/>
            <person name="Itagaki H."/>
            <person name="Hosoya T."/>
            <person name="Hosaka K."/>
        </authorList>
    </citation>
    <scope>NUCLEOTIDE SEQUENCE</scope>
    <source>
        <strain evidence="10">MO-923</strain>
    </source>
</reference>
<evidence type="ECO:0000256" key="1">
    <source>
        <dbReference type="ARBA" id="ARBA00008384"/>
    </source>
</evidence>
<keyword evidence="2" id="KW-0132">Cell division</keyword>
<evidence type="ECO:0000256" key="7">
    <source>
        <dbReference type="SAM" id="MobiDB-lite"/>
    </source>
</evidence>
<dbReference type="Proteomes" id="UP001050691">
    <property type="component" value="Unassembled WGS sequence"/>
</dbReference>
<evidence type="ECO:0000259" key="9">
    <source>
        <dbReference type="Pfam" id="PF09759"/>
    </source>
</evidence>
<feature type="domain" description="Rad21/Rec8-like protein N-terminal" evidence="8">
    <location>
        <begin position="495"/>
        <end position="591"/>
    </location>
</feature>
<dbReference type="InterPro" id="IPR019156">
    <property type="entry name" value="Ataxin-10_domain"/>
</dbReference>
<keyword evidence="3" id="KW-0131">Cell cycle</keyword>
<dbReference type="PANTHER" id="PTHR13255:SF0">
    <property type="entry name" value="ATAXIN-10"/>
    <property type="match status" value="1"/>
</dbReference>
<evidence type="ECO:0000256" key="5">
    <source>
        <dbReference type="ARBA" id="ARBA00044801"/>
    </source>
</evidence>
<evidence type="ECO:0000256" key="4">
    <source>
        <dbReference type="ARBA" id="ARBA00044746"/>
    </source>
</evidence>
<keyword evidence="11" id="KW-1185">Reference proteome</keyword>
<sequence length="1169" mass="131850">MADSDIISLIEAFQDKAIAKPEACDIIDDFSQRLARNEQLRRDLPVLAPSLWSNLADNWKFLKDDSIELSSYSNSILSLARFTRNLVAGVPVNQENAFELEPDIRSVIFRLTSFVEINKKESHPITRMIIQTLSNVVTGNMELCRRLWSTYITISEEQEILVRLLDSPDIKTVNVTLILIFNSLSSTSEITARNILRIFIKILDRTEDINSKENESREDEETFLLSYRIFENIFDGASANRLFMSLSVKGEPITPHQTTFLKLLDSYLRDIKSIRNRPSSCNYAFLTDTLLYLSSYTQQAIKQFSTSEQQGLDVRLPKVSAAVILLAQCVNTVCVPFQDVPDANLSETGFQSAVIGSRSPGFIESLIETLRQLDRFLPRIVFGKAVPSNTDAATNLIDTKGFAYLKRDLVRLVGTICYQRSDMQDRVRECEGIPVIMGLCVIDERNPYLQEHALFALRNILHQNPFNQAIVHEYKLDYEIRHLTLDLICLFPPTMFFSTELLARRDSGYGLLWLAATLGSKSKKLARREVVSADITRLCALVSQPPEPLALRLSSNLMVGVARVYRIKYDIFENDVSNCVMSLRKSLNELRAVDKGGIEMLQVVPRPDTLNLQIDPAMSLAIELDGILDHGNFQDEVLVDNFSTPSLNANVSDKSSDKKQLHKLDESFEHFFSSSLLQSLGEENFENPSLASANVNDVFFNLDFDEPMGLGEEMEKDLEQAWNLPLRRESGIHSRNKSVSGEWRSTSVNLNGIPAIVDQFDPIDGGQGYINPDFEPMDMVPLIDDPFQSGVSPMRTMLANKMEQLFVDISPVEIAESPVIKNGQKRKMKKSNIIIDPTTELPGEQMKANGYNYYEEMKRQKLDMEKKRELKEKKRRFEEAIWNPPSYFSAPELVGLWHDRVLNPIQQQEALWRQELEDCRPKKRRQIRREKLDELHADDVPVDNVETIPVDNFDDMQMEIDTALPLDVLLSSGSKGSSQDPEQLRHASRAPSLRGSLLGPGVLEISQGDFLSNNIFPWDNARISSPNGIVVHGSGSVNKSEVIEGSVVRLRRGSSRSGSLGSSPMTVHNDVLFSDVRSGSESAIRGNDEQITGETQEESDNIVTLERNSFNFLGYVKMHETTSSEKIFFSDIVPIESSSARVAAEALATKNFISLTQIDPYGPIRIQIL</sequence>
<dbReference type="GO" id="GO:0005829">
    <property type="term" value="C:cytosol"/>
    <property type="evidence" value="ECO:0007669"/>
    <property type="project" value="TreeGrafter"/>
</dbReference>
<name>A0AAV5A9E9_9AGAM</name>
<gene>
    <name evidence="10" type="ORF">Clacol_005451</name>
</gene>
<organism evidence="10 11">
    <name type="scientific">Clathrus columnatus</name>
    <dbReference type="NCBI Taxonomy" id="1419009"/>
    <lineage>
        <taxon>Eukaryota</taxon>
        <taxon>Fungi</taxon>
        <taxon>Dikarya</taxon>
        <taxon>Basidiomycota</taxon>
        <taxon>Agaricomycotina</taxon>
        <taxon>Agaricomycetes</taxon>
        <taxon>Phallomycetidae</taxon>
        <taxon>Phallales</taxon>
        <taxon>Clathraceae</taxon>
        <taxon>Clathrus</taxon>
    </lineage>
</organism>
<protein>
    <recommendedName>
        <fullName evidence="5">Ataxin-10 homolog</fullName>
    </recommendedName>
    <alternativeName>
        <fullName evidence="6">Copper transport protein 86</fullName>
    </alternativeName>
</protein>
<dbReference type="PANTHER" id="PTHR13255">
    <property type="entry name" value="ATAXIN-10"/>
    <property type="match status" value="1"/>
</dbReference>
<comment type="function">
    <text evidence="4">May play a role in the regulation of cytokinesis.</text>
</comment>
<dbReference type="Pfam" id="PF04825">
    <property type="entry name" value="Rad21_Rec8_N"/>
    <property type="match status" value="1"/>
</dbReference>
<feature type="region of interest" description="Disordered" evidence="7">
    <location>
        <begin position="971"/>
        <end position="992"/>
    </location>
</feature>
<evidence type="ECO:0000256" key="2">
    <source>
        <dbReference type="ARBA" id="ARBA00022618"/>
    </source>
</evidence>
<dbReference type="InterPro" id="IPR016024">
    <property type="entry name" value="ARM-type_fold"/>
</dbReference>
<feature type="compositionally biased region" description="Polar residues" evidence="7">
    <location>
        <begin position="971"/>
        <end position="981"/>
    </location>
</feature>
<accession>A0AAV5A9E9</accession>
<evidence type="ECO:0000259" key="8">
    <source>
        <dbReference type="Pfam" id="PF04825"/>
    </source>
</evidence>
<proteinExistence type="inferred from homology"/>
<comment type="similarity">
    <text evidence="1">Belongs to the ataxin-10 family.</text>
</comment>
<comment type="caution">
    <text evidence="10">The sequence shown here is derived from an EMBL/GenBank/DDBJ whole genome shotgun (WGS) entry which is preliminary data.</text>
</comment>
<dbReference type="InterPro" id="IPR051374">
    <property type="entry name" value="Ataxin-10/CTR86_families"/>
</dbReference>
<dbReference type="GO" id="GO:0051301">
    <property type="term" value="P:cell division"/>
    <property type="evidence" value="ECO:0007669"/>
    <property type="project" value="UniProtKB-KW"/>
</dbReference>
<feature type="domain" description="Ataxin-10" evidence="9">
    <location>
        <begin position="405"/>
        <end position="475"/>
    </location>
</feature>
<evidence type="ECO:0000313" key="11">
    <source>
        <dbReference type="Proteomes" id="UP001050691"/>
    </source>
</evidence>
<evidence type="ECO:0000256" key="6">
    <source>
        <dbReference type="ARBA" id="ARBA00044805"/>
    </source>
</evidence>
<dbReference type="SUPFAM" id="SSF48371">
    <property type="entry name" value="ARM repeat"/>
    <property type="match status" value="1"/>
</dbReference>
<dbReference type="InterPro" id="IPR006910">
    <property type="entry name" value="Rad21_Rec8_N"/>
</dbReference>
<dbReference type="InterPro" id="IPR011989">
    <property type="entry name" value="ARM-like"/>
</dbReference>
<dbReference type="Pfam" id="PF09759">
    <property type="entry name" value="Atx10homo_assoc"/>
    <property type="match status" value="1"/>
</dbReference>
<evidence type="ECO:0000256" key="3">
    <source>
        <dbReference type="ARBA" id="ARBA00023306"/>
    </source>
</evidence>
<evidence type="ECO:0000313" key="10">
    <source>
        <dbReference type="EMBL" id="GJJ11219.1"/>
    </source>
</evidence>